<dbReference type="InterPro" id="IPR020845">
    <property type="entry name" value="AMP-binding_CS"/>
</dbReference>
<name>A0A840EVU3_9ACTN</name>
<dbReference type="GO" id="GO:0044550">
    <property type="term" value="P:secondary metabolite biosynthetic process"/>
    <property type="evidence" value="ECO:0007669"/>
    <property type="project" value="TreeGrafter"/>
</dbReference>
<dbReference type="RefSeq" id="WP_183369140.1">
    <property type="nucleotide sequence ID" value="NZ_BAABHL010000112.1"/>
</dbReference>
<dbReference type="InterPro" id="IPR020806">
    <property type="entry name" value="PKS_PP-bd"/>
</dbReference>
<keyword evidence="8" id="KW-1185">Reference proteome</keyword>
<dbReference type="Proteomes" id="UP000551501">
    <property type="component" value="Unassembled WGS sequence"/>
</dbReference>
<protein>
    <submittedName>
        <fullName evidence="7">Amino acid adenylation domain-containing protein/non-ribosomal peptide synthase protein (TIGR01720 family)</fullName>
    </submittedName>
</protein>
<dbReference type="Gene3D" id="1.10.1200.10">
    <property type="entry name" value="ACP-like"/>
    <property type="match status" value="2"/>
</dbReference>
<dbReference type="UniPathway" id="UPA00011"/>
<dbReference type="NCBIfam" id="TIGR01720">
    <property type="entry name" value="NRPS-para261"/>
    <property type="match status" value="1"/>
</dbReference>
<dbReference type="GO" id="GO:0008610">
    <property type="term" value="P:lipid biosynthetic process"/>
    <property type="evidence" value="ECO:0007669"/>
    <property type="project" value="UniProtKB-ARBA"/>
</dbReference>
<dbReference type="InterPro" id="IPR010071">
    <property type="entry name" value="AA_adenyl_dom"/>
</dbReference>
<dbReference type="InterPro" id="IPR009081">
    <property type="entry name" value="PP-bd_ACP"/>
</dbReference>
<dbReference type="SUPFAM" id="SSF47336">
    <property type="entry name" value="ACP-like"/>
    <property type="match status" value="2"/>
</dbReference>
<comment type="caution">
    <text evidence="7">The sequence shown here is derived from an EMBL/GenBank/DDBJ whole genome shotgun (WGS) entry which is preliminary data.</text>
</comment>
<dbReference type="PROSITE" id="PS00012">
    <property type="entry name" value="PHOSPHOPANTETHEINE"/>
    <property type="match status" value="1"/>
</dbReference>
<dbReference type="GO" id="GO:0017000">
    <property type="term" value="P:antibiotic biosynthetic process"/>
    <property type="evidence" value="ECO:0007669"/>
    <property type="project" value="UniProtKB-KW"/>
</dbReference>
<dbReference type="PANTHER" id="PTHR45527:SF1">
    <property type="entry name" value="FATTY ACID SYNTHASE"/>
    <property type="match status" value="1"/>
</dbReference>
<dbReference type="PROSITE" id="PS00455">
    <property type="entry name" value="AMP_BINDING"/>
    <property type="match status" value="2"/>
</dbReference>
<gene>
    <name evidence="7" type="ORF">BKA16_000508</name>
</gene>
<dbReference type="Pfam" id="PF00668">
    <property type="entry name" value="Condensation"/>
    <property type="match status" value="4"/>
</dbReference>
<sequence length="2980" mass="313209">MNGVAPSPTTRPDIVLPVTGAQRGVWLSASLVDASSVSHVVADAWVLPAAPEGGVSAVRDAFARAIGEAPMLSARFTLVDDDVACELGAHTVDGIEIRDLSGEADPAAAAVDFVASWWPRPIDPAVDACFEAIALDLGTAGVMLAVRAHHIVVDAHALGLIGRRAAQIHEHSAETARGRYGPVDAVVAEEHRYLASDDAVSDGEFWSELLADVDDDAAATIGGSLHRSGAASRIRSATRTVDAAGLSAVGADAGATWVEAVIAAVSAHASSVMARTDVTIGLPFAGRMRSAALSVPTTTVNVLPLPLRLGPGCTPVSATAHVADTVARIRPHARTRGEGLRSGLWVNVKPAGADYRFGGVAGRTVSFARGPVDDLSVTVERADDVLTLLLDADADRYDETRLDRVADDLAAFVDAFASGSGRRCSALARREHPTIGGPVDPDLAPGTDIGSQIVDAAQRTPHAVAVESVDGSVTFAEVLAAAESIAAGLLDEGVGPETVVAVAIPRGRRLVEAIVGVLLAGGVVAPIDPEYPADRIATILDDARPRLVLVDAATPNRVRDAAGPIATDVGELDGPPRRSRPTVAPDNAAYLIFTSGSTGRPKGVAVSHRAIENLIWWRQSEFGLAPGERLLQKTSPGFDPFVPEILWPLVVGGRIVLCPPGIDRDLDRFADFLSRTRVDFVELVPSVIAVLLETGSGPAPGSIRTVSAGGEALDTALAQRLRTEWGCDVVNTYGPAEAAVEVTAERVTDAVDGTGVPIGAPIPNTTAHVLDAWLRPVAPGEVGELYLGGVQLARGYVGRPELTAARFVADPYSPSGDRLYRTGDLVRRGPDTRDAYASLTFVSRNDDQVKIRGHRVEPGEVEALLAAIDGVAAVAVLAQRRAAEHVLSAFVAPRRGVELRAVDVRARIADVAPAHLRPATVTVVDVLPLTPSGKLDRRALAELEQSSPDEPAADRRTWTPAESVVADRVEELLGSPVTDLSADFFGLGGDSIAALRLVSRCRRDGLILTTGDVFAAGTLTRLARLARTADTAAPVPEFDAVGAVEPTPIMAEVLDADGPWTSGYGQSMMLRLPADVDAETFGSAARAVIRAHPTLRMRVGQSLEIPPIDETGLYRWIGTDSGSPVEIGERGYRALDPRSGVLARFVHIAPSPTVRTPAALIVVHHLAVDAVSWSVLVDDLRDACDQIAAGREPVVAAEPIPMRAWSAALRDAAVRGALDEQIPFWRDTVEPWDGMLDARALDVARDTVGAATDLTVVLDPDDTAALAAAATAVSGTVGDLIAAALLRALDAETVVIDMEGHGREPRAGLLGADADLSRTVGWFTTIHPVRLVRAGATTADRLVKNVKEQIRALVDRGVGFGPLSEHRPDSGLADRPARQILVNYLGRFGDGGGDTAADWSGMPAPGRDGVGALGVSSDPDMPLTHHLQINAAVTASGELTAQWRFATDAVHAHAIGVLADGWRTALREIVAEHRVGRLRGPTPSDVVADVTVDDLDRIALDHAIGDVLPTTPLQQGLLFEATFAADADDRYVVQMLLVSPERIDPARLRRAANRLVARHPHLGAAMATTDAGVPVAVVPTSVDVPVVHVDLAANGADLDTAWESLIDEDRHRGFALDVPPLLRLTVADVPGGGSRILVTHHHLILDGWSSPLLLRELFDGYTGADDTVDTGAGRDMTAYLRALHARTTDPARVAADADRWRTVLAGSTPTRLVPDGASTAGSSDVETVIGADRSDSIVAAARAGGLTLNTVFQTAWAAVLASRTGSSDVVFGTSVSGRDVDADGIESMIGLLINTVPVRIALHPTESVAELCRRVQTEQAATADIHHVALPAIHRAVGESDLFDTLLVFENYTDEELPGGIAMTGVRDSTGYPVTVIVIPGPTIRIILKHHDGVDPSTARALLDGLVSAVAALAERPDAATRAIPIAAGDPPSTGGPALSDGRTVADLFADAVAENARHRAVIVDDPVHGTGAVTSFAEHSDEITRLARDLIADGVGPESVVAVMLPRSGDLLRAVWAVVCAGGAYLPVDPDFPAERIGGMLDDAGATHVLTWSRILADPDLASAIAARGVRVGELDRAETVDRIGRRPAGPITDTERIARLRADHPMYVLFTSGSTGRPKGVVVSHAAAANRLRWAQQTYRLSPADVVVQKTPSTFDVSVWELFWPALAGAATLVIAPDAHRDATRLAAAFARHGVTTAHFVPTMLAAFLLDPGADVLDGMRVLCSGEALPRPVATAARRRGADLHNLYGPTEAAVDVTACRVDDGDGPVPIGSPVAGTALHILDQWLRPVPRGVVGELYLGGVQIARGYAGRSALTAARFVADPTGGGRRLYRTGDLVHRDAAGELHYVGRSDFQVKIRGQRIEPGDVETALAALDGVHTCVVVAHDLGHGAQLVGYLTGDDITADSIRTRAEATLPAYMVPTHLMILDALPVTPNGKIDRRALPEPQIAASTGGRAPRTPVEQVLVDVVADVLGTAVSVDDDFFALGGDSIVSIRLVARARAAGMELDPRDVFEARTVAAIASRVRVAGTRRSASTVERHGRAPASPIARAAVRRAGVERFVQSRLLIAPTGTTAAAVREALADLASTHEVLGARLVDDGALDIPDHPVHPVPLTVGDRVDEPSTDLVEAALDTAFASLDPSRGIMLVAHWWPSADGGRLLLVAHHLVVDAYSWRVLLDDLNALTAGEEPEPAPTSYREWMTELRPALAGREEDPIPADDSEPSTDTFGTARERIVELDPGPTDVLVNRPAQTYRATAQDALVAAVLAALAASGEPLEADVEDHGRAHGDWDLSRTVGWFTTVIPLRAVDSDESPAGLLRAVKEARLGVEHNGAGLPAHAPARVLVNYLGAESGGVGDDEKGGRGPTSAWRVAAASTDVAAIAESMAPDLELSHRIQLDAELVERPDGPRLRAHWRAARSVRAAEFDAFVDAWQRAADALVAHLSADDSGGLTPSDTLVTISQAELDDLVDFDLEDL</sequence>
<keyword evidence="5" id="KW-0045">Antibiotic biosynthesis</keyword>
<dbReference type="Pfam" id="PF00550">
    <property type="entry name" value="PP-binding"/>
    <property type="match status" value="2"/>
</dbReference>
<dbReference type="Gene3D" id="3.30.300.30">
    <property type="match status" value="2"/>
</dbReference>
<dbReference type="SUPFAM" id="SSF52777">
    <property type="entry name" value="CoA-dependent acyltransferases"/>
    <property type="match status" value="8"/>
</dbReference>
<keyword evidence="2" id="KW-0596">Phosphopantetheine</keyword>
<dbReference type="Gene3D" id="3.30.559.30">
    <property type="entry name" value="Nonribosomal peptide synthetase, condensation domain"/>
    <property type="match status" value="4"/>
</dbReference>
<keyword evidence="3" id="KW-0597">Phosphoprotein</keyword>
<evidence type="ECO:0000256" key="4">
    <source>
        <dbReference type="ARBA" id="ARBA00022737"/>
    </source>
</evidence>
<dbReference type="InterPro" id="IPR000873">
    <property type="entry name" value="AMP-dep_synth/lig_dom"/>
</dbReference>
<comment type="cofactor">
    <cofactor evidence="1">
        <name>pantetheine 4'-phosphate</name>
        <dbReference type="ChEBI" id="CHEBI:47942"/>
    </cofactor>
</comment>
<dbReference type="SUPFAM" id="SSF56801">
    <property type="entry name" value="Acetyl-CoA synthetase-like"/>
    <property type="match status" value="2"/>
</dbReference>
<dbReference type="GO" id="GO:0043041">
    <property type="term" value="P:amino acid activation for nonribosomal peptide biosynthetic process"/>
    <property type="evidence" value="ECO:0007669"/>
    <property type="project" value="TreeGrafter"/>
</dbReference>
<dbReference type="PANTHER" id="PTHR45527">
    <property type="entry name" value="NONRIBOSOMAL PEPTIDE SYNTHETASE"/>
    <property type="match status" value="1"/>
</dbReference>
<evidence type="ECO:0000256" key="5">
    <source>
        <dbReference type="ARBA" id="ARBA00023194"/>
    </source>
</evidence>
<dbReference type="NCBIfam" id="TIGR01733">
    <property type="entry name" value="AA-adenyl-dom"/>
    <property type="match status" value="2"/>
</dbReference>
<reference evidence="7 8" key="1">
    <citation type="submission" date="2020-08" db="EMBL/GenBank/DDBJ databases">
        <title>Sequencing the genomes of 1000 actinobacteria strains.</title>
        <authorList>
            <person name="Klenk H.-P."/>
        </authorList>
    </citation>
    <scope>NUCLEOTIDE SEQUENCE [LARGE SCALE GENOMIC DNA]</scope>
    <source>
        <strain evidence="7 8">DSM 45298</strain>
    </source>
</reference>
<evidence type="ECO:0000259" key="6">
    <source>
        <dbReference type="PROSITE" id="PS50075"/>
    </source>
</evidence>
<dbReference type="CDD" id="cd05930">
    <property type="entry name" value="A_NRPS"/>
    <property type="match status" value="2"/>
</dbReference>
<dbReference type="InterPro" id="IPR036736">
    <property type="entry name" value="ACP-like_sf"/>
</dbReference>
<dbReference type="GO" id="GO:0003824">
    <property type="term" value="F:catalytic activity"/>
    <property type="evidence" value="ECO:0007669"/>
    <property type="project" value="InterPro"/>
</dbReference>
<accession>A0A840EVU3</accession>
<keyword evidence="4" id="KW-0677">Repeat</keyword>
<dbReference type="Pfam" id="PF13193">
    <property type="entry name" value="AMP-binding_C"/>
    <property type="match status" value="2"/>
</dbReference>
<dbReference type="EMBL" id="JACIFP010000001">
    <property type="protein sequence ID" value="MBB4133956.1"/>
    <property type="molecule type" value="Genomic_DNA"/>
</dbReference>
<dbReference type="SMART" id="SM00823">
    <property type="entry name" value="PKS_PP"/>
    <property type="match status" value="2"/>
</dbReference>
<dbReference type="Pfam" id="PF00501">
    <property type="entry name" value="AMP-binding"/>
    <property type="match status" value="2"/>
</dbReference>
<dbReference type="InterPro" id="IPR045851">
    <property type="entry name" value="AMP-bd_C_sf"/>
</dbReference>
<dbReference type="GO" id="GO:0005737">
    <property type="term" value="C:cytoplasm"/>
    <property type="evidence" value="ECO:0007669"/>
    <property type="project" value="TreeGrafter"/>
</dbReference>
<evidence type="ECO:0000313" key="8">
    <source>
        <dbReference type="Proteomes" id="UP000551501"/>
    </source>
</evidence>
<dbReference type="InterPro" id="IPR025110">
    <property type="entry name" value="AMP-bd_C"/>
</dbReference>
<dbReference type="Gene3D" id="3.40.50.980">
    <property type="match status" value="4"/>
</dbReference>
<evidence type="ECO:0000313" key="7">
    <source>
        <dbReference type="EMBL" id="MBB4133956.1"/>
    </source>
</evidence>
<dbReference type="GO" id="GO:0031177">
    <property type="term" value="F:phosphopantetheine binding"/>
    <property type="evidence" value="ECO:0007669"/>
    <property type="project" value="InterPro"/>
</dbReference>
<evidence type="ECO:0000256" key="2">
    <source>
        <dbReference type="ARBA" id="ARBA00022450"/>
    </source>
</evidence>
<organism evidence="7 8">
    <name type="scientific">Gordonia humi</name>
    <dbReference type="NCBI Taxonomy" id="686429"/>
    <lineage>
        <taxon>Bacteria</taxon>
        <taxon>Bacillati</taxon>
        <taxon>Actinomycetota</taxon>
        <taxon>Actinomycetes</taxon>
        <taxon>Mycobacteriales</taxon>
        <taxon>Gordoniaceae</taxon>
        <taxon>Gordonia</taxon>
    </lineage>
</organism>
<dbReference type="InterPro" id="IPR006162">
    <property type="entry name" value="Ppantetheine_attach_site"/>
</dbReference>
<dbReference type="Gene3D" id="2.30.38.10">
    <property type="entry name" value="Luciferase, Domain 3"/>
    <property type="match status" value="2"/>
</dbReference>
<evidence type="ECO:0000256" key="1">
    <source>
        <dbReference type="ARBA" id="ARBA00001957"/>
    </source>
</evidence>
<proteinExistence type="predicted"/>
<dbReference type="InterPro" id="IPR001242">
    <property type="entry name" value="Condensation_dom"/>
</dbReference>
<dbReference type="Gene3D" id="3.30.559.10">
    <property type="entry name" value="Chloramphenicol acetyltransferase-like domain"/>
    <property type="match status" value="4"/>
</dbReference>
<feature type="domain" description="Carrier" evidence="6">
    <location>
        <begin position="956"/>
        <end position="1030"/>
    </location>
</feature>
<evidence type="ECO:0000256" key="3">
    <source>
        <dbReference type="ARBA" id="ARBA00022553"/>
    </source>
</evidence>
<dbReference type="InterPro" id="IPR010060">
    <property type="entry name" value="NRPS_synth"/>
</dbReference>
<feature type="domain" description="Carrier" evidence="6">
    <location>
        <begin position="2459"/>
        <end position="2532"/>
    </location>
</feature>
<dbReference type="PROSITE" id="PS50075">
    <property type="entry name" value="CARRIER"/>
    <property type="match status" value="2"/>
</dbReference>
<dbReference type="InterPro" id="IPR023213">
    <property type="entry name" value="CAT-like_dom_sf"/>
</dbReference>